<gene>
    <name evidence="1" type="ORF">NCTC11532_02800</name>
</gene>
<name>A0A378LW64_9GAMM</name>
<sequence length="123" mass="13799">MKKFAINSVHVRCREQVAARRQGAMCLGVEILPRALIPTPRSLFPTVTYTTCRSVTYTNVAASLLPTCRSVTTPTCRSVTTPTCCSISYAYLPRLVRGIHKIMKKSGFRKKTFNPRDCFNILL</sequence>
<reference evidence="1 2" key="1">
    <citation type="submission" date="2018-06" db="EMBL/GenBank/DDBJ databases">
        <authorList>
            <consortium name="Pathogen Informatics"/>
            <person name="Doyle S."/>
        </authorList>
    </citation>
    <scope>NUCLEOTIDE SEQUENCE [LARGE SCALE GENOMIC DNA]</scope>
    <source>
        <strain evidence="1 2">NCTC11532</strain>
    </source>
</reference>
<dbReference type="EMBL" id="UGPB01000001">
    <property type="protein sequence ID" value="STY31233.1"/>
    <property type="molecule type" value="Genomic_DNA"/>
</dbReference>
<accession>A0A378LW64</accession>
<evidence type="ECO:0000313" key="2">
    <source>
        <dbReference type="Proteomes" id="UP000255297"/>
    </source>
</evidence>
<protein>
    <submittedName>
        <fullName evidence="1">Uncharacterized protein</fullName>
    </submittedName>
</protein>
<dbReference type="AlphaFoldDB" id="A0A378LW64"/>
<organism evidence="1 2">
    <name type="scientific">Legionella wadsworthii</name>
    <dbReference type="NCBI Taxonomy" id="28088"/>
    <lineage>
        <taxon>Bacteria</taxon>
        <taxon>Pseudomonadati</taxon>
        <taxon>Pseudomonadota</taxon>
        <taxon>Gammaproteobacteria</taxon>
        <taxon>Legionellales</taxon>
        <taxon>Legionellaceae</taxon>
        <taxon>Legionella</taxon>
    </lineage>
</organism>
<proteinExistence type="predicted"/>
<keyword evidence="2" id="KW-1185">Reference proteome</keyword>
<dbReference type="Proteomes" id="UP000255297">
    <property type="component" value="Unassembled WGS sequence"/>
</dbReference>
<evidence type="ECO:0000313" key="1">
    <source>
        <dbReference type="EMBL" id="STY31233.1"/>
    </source>
</evidence>